<evidence type="ECO:0000313" key="8">
    <source>
        <dbReference type="Proteomes" id="UP000233524"/>
    </source>
</evidence>
<evidence type="ECO:0000256" key="5">
    <source>
        <dbReference type="SAM" id="Phobius"/>
    </source>
</evidence>
<dbReference type="PANTHER" id="PTHR23502">
    <property type="entry name" value="MAJOR FACILITATOR SUPERFAMILY"/>
    <property type="match status" value="1"/>
</dbReference>
<dbReference type="InterPro" id="IPR011701">
    <property type="entry name" value="MFS"/>
</dbReference>
<dbReference type="GO" id="GO:0022857">
    <property type="term" value="F:transmembrane transporter activity"/>
    <property type="evidence" value="ECO:0007669"/>
    <property type="project" value="InterPro"/>
</dbReference>
<evidence type="ECO:0000259" key="6">
    <source>
        <dbReference type="PROSITE" id="PS50850"/>
    </source>
</evidence>
<sequence>MTADIESNKVSATEVDNVKALEDHTEHAEGNAFLVDKHGTVRKVPVPSNNPNDPLNFKPWEKWAVIITCCWFSIFSLALTSGLGAVLGVFFGIYLPQGYSSSDVAFLLTLPSLCIGLGNYIILPVSLAYGRRPVFLVSTVILLGFTIGSAVQNSYEAHLATRVVQGLATGASESLLPLMITEVTFLHERGKIFGLYWTAQTILGSCFTLASSYEVAALGWRSYYWVFAIAIAIGLVLTIFFGFETRFARPAINLDGRLIVTDEYGVTRIIADDEAQEYLEQHRADTVSDVDSTPKKTYGQMIKPWSEPHPTPWKMMISSWVHMLQSMTSPAILFAVLSSSAVLGLVVCISLTYDAVLQAYGWAAKDIGLINVASIIGGLLGSAYCTLLGEPFVLWMAKRNRGIHKPEHRLIVLVPMAILGVAMLLVYGFGAEKGMNGTGGSYWAPLLGWAFFQTAWISVLIVTTTFAAEASPKHPGPALVMVVGTKNIVSFGLAYALTPMVEKGGYAWTFGVLTGVFGAIFLLGIPVYFLNPKWRQYMARREQKKGITTTD</sequence>
<feature type="transmembrane region" description="Helical" evidence="5">
    <location>
        <begin position="368"/>
        <end position="389"/>
    </location>
</feature>
<evidence type="ECO:0000313" key="7">
    <source>
        <dbReference type="EMBL" id="PKS11398.1"/>
    </source>
</evidence>
<feature type="domain" description="Major facilitator superfamily (MFS) profile" evidence="6">
    <location>
        <begin position="66"/>
        <end position="536"/>
    </location>
</feature>
<proteinExistence type="predicted"/>
<accession>A0A2N3NG51</accession>
<dbReference type="AlphaFoldDB" id="A0A2N3NG51"/>
<evidence type="ECO:0000256" key="3">
    <source>
        <dbReference type="ARBA" id="ARBA00022989"/>
    </source>
</evidence>
<reference evidence="7 8" key="1">
    <citation type="journal article" date="2017" name="G3 (Bethesda)">
        <title>First Draft Genome Sequence of the Pathogenic Fungus Lomentospora prolificans (Formerly Scedosporium prolificans).</title>
        <authorList>
            <person name="Luo R."/>
            <person name="Zimin A."/>
            <person name="Workman R."/>
            <person name="Fan Y."/>
            <person name="Pertea G."/>
            <person name="Grossman N."/>
            <person name="Wear M.P."/>
            <person name="Jia B."/>
            <person name="Miller H."/>
            <person name="Casadevall A."/>
            <person name="Timp W."/>
            <person name="Zhang S.X."/>
            <person name="Salzberg S.L."/>
        </authorList>
    </citation>
    <scope>NUCLEOTIDE SEQUENCE [LARGE SCALE GENOMIC DNA]</scope>
    <source>
        <strain evidence="7 8">JHH-5317</strain>
    </source>
</reference>
<gene>
    <name evidence="7" type="ORF">jhhlp_003161</name>
</gene>
<feature type="transmembrane region" description="Helical" evidence="5">
    <location>
        <begin position="510"/>
        <end position="531"/>
    </location>
</feature>
<feature type="transmembrane region" description="Helical" evidence="5">
    <location>
        <begin position="222"/>
        <end position="243"/>
    </location>
</feature>
<feature type="transmembrane region" description="Helical" evidence="5">
    <location>
        <begin position="104"/>
        <end position="122"/>
    </location>
</feature>
<comment type="subcellular location">
    <subcellularLocation>
        <location evidence="1">Membrane</location>
        <topology evidence="1">Multi-pass membrane protein</topology>
    </subcellularLocation>
</comment>
<name>A0A2N3NG51_9PEZI</name>
<keyword evidence="3 5" id="KW-1133">Transmembrane helix</keyword>
<keyword evidence="2 5" id="KW-0812">Transmembrane</keyword>
<protein>
    <recommendedName>
        <fullName evidence="6">Major facilitator superfamily (MFS) profile domain-containing protein</fullName>
    </recommendedName>
</protein>
<comment type="caution">
    <text evidence="7">The sequence shown here is derived from an EMBL/GenBank/DDBJ whole genome shotgun (WGS) entry which is preliminary data.</text>
</comment>
<organism evidence="7 8">
    <name type="scientific">Lomentospora prolificans</name>
    <dbReference type="NCBI Taxonomy" id="41688"/>
    <lineage>
        <taxon>Eukaryota</taxon>
        <taxon>Fungi</taxon>
        <taxon>Dikarya</taxon>
        <taxon>Ascomycota</taxon>
        <taxon>Pezizomycotina</taxon>
        <taxon>Sordariomycetes</taxon>
        <taxon>Hypocreomycetidae</taxon>
        <taxon>Microascales</taxon>
        <taxon>Microascaceae</taxon>
        <taxon>Lomentospora</taxon>
    </lineage>
</organism>
<dbReference type="VEuPathDB" id="FungiDB:jhhlp_003161"/>
<feature type="transmembrane region" description="Helical" evidence="5">
    <location>
        <begin position="331"/>
        <end position="353"/>
    </location>
</feature>
<feature type="transmembrane region" description="Helical" evidence="5">
    <location>
        <begin position="134"/>
        <end position="151"/>
    </location>
</feature>
<feature type="transmembrane region" description="Helical" evidence="5">
    <location>
        <begin position="478"/>
        <end position="498"/>
    </location>
</feature>
<feature type="transmembrane region" description="Helical" evidence="5">
    <location>
        <begin position="63"/>
        <end position="92"/>
    </location>
</feature>
<dbReference type="STRING" id="41688.A0A2N3NG51"/>
<dbReference type="GO" id="GO:0005886">
    <property type="term" value="C:plasma membrane"/>
    <property type="evidence" value="ECO:0007669"/>
    <property type="project" value="TreeGrafter"/>
</dbReference>
<dbReference type="InterPro" id="IPR036259">
    <property type="entry name" value="MFS_trans_sf"/>
</dbReference>
<evidence type="ECO:0000256" key="1">
    <source>
        <dbReference type="ARBA" id="ARBA00004141"/>
    </source>
</evidence>
<dbReference type="InParanoid" id="A0A2N3NG51"/>
<dbReference type="SUPFAM" id="SSF103473">
    <property type="entry name" value="MFS general substrate transporter"/>
    <property type="match status" value="1"/>
</dbReference>
<dbReference type="OrthoDB" id="268400at2759"/>
<feature type="transmembrane region" description="Helical" evidence="5">
    <location>
        <begin position="410"/>
        <end position="430"/>
    </location>
</feature>
<dbReference type="EMBL" id="NLAX01000008">
    <property type="protein sequence ID" value="PKS11398.1"/>
    <property type="molecule type" value="Genomic_DNA"/>
</dbReference>
<keyword evidence="4 5" id="KW-0472">Membrane</keyword>
<dbReference type="Gene3D" id="1.20.1250.20">
    <property type="entry name" value="MFS general substrate transporter like domains"/>
    <property type="match status" value="1"/>
</dbReference>
<evidence type="ECO:0000256" key="2">
    <source>
        <dbReference type="ARBA" id="ARBA00022692"/>
    </source>
</evidence>
<dbReference type="PROSITE" id="PS50850">
    <property type="entry name" value="MFS"/>
    <property type="match status" value="1"/>
</dbReference>
<evidence type="ECO:0000256" key="4">
    <source>
        <dbReference type="ARBA" id="ARBA00023136"/>
    </source>
</evidence>
<dbReference type="Proteomes" id="UP000233524">
    <property type="component" value="Unassembled WGS sequence"/>
</dbReference>
<dbReference type="Pfam" id="PF07690">
    <property type="entry name" value="MFS_1"/>
    <property type="match status" value="1"/>
</dbReference>
<dbReference type="InterPro" id="IPR020846">
    <property type="entry name" value="MFS_dom"/>
</dbReference>
<keyword evidence="8" id="KW-1185">Reference proteome</keyword>
<feature type="transmembrane region" description="Helical" evidence="5">
    <location>
        <begin position="442"/>
        <end position="466"/>
    </location>
</feature>
<dbReference type="PANTHER" id="PTHR23502:SF139">
    <property type="entry name" value="MAJOR FACILITATOR SUPERFAMILY (MFS) PROFILE DOMAIN-CONTAINING PROTEIN-RELATED"/>
    <property type="match status" value="1"/>
</dbReference>